<organism evidence="1 2">
    <name type="scientific">Pleuronectes platessa</name>
    <name type="common">European plaice</name>
    <dbReference type="NCBI Taxonomy" id="8262"/>
    <lineage>
        <taxon>Eukaryota</taxon>
        <taxon>Metazoa</taxon>
        <taxon>Chordata</taxon>
        <taxon>Craniata</taxon>
        <taxon>Vertebrata</taxon>
        <taxon>Euteleostomi</taxon>
        <taxon>Actinopterygii</taxon>
        <taxon>Neopterygii</taxon>
        <taxon>Teleostei</taxon>
        <taxon>Neoteleostei</taxon>
        <taxon>Acanthomorphata</taxon>
        <taxon>Carangaria</taxon>
        <taxon>Pleuronectiformes</taxon>
        <taxon>Pleuronectoidei</taxon>
        <taxon>Pleuronectidae</taxon>
        <taxon>Pleuronectes</taxon>
    </lineage>
</organism>
<sequence>MCKCQQADLWEIVRSVRRCTLACHRELDALGTPQVRARLRALKSPHYRRSDAFLQHDVPMSHTIGPNPAVPKTILWSKHCIHTLTLLLLAASRRRGVLPSYMQQRSLLPLLVY</sequence>
<dbReference type="EMBL" id="CADEAL010001276">
    <property type="protein sequence ID" value="CAB1430856.1"/>
    <property type="molecule type" value="Genomic_DNA"/>
</dbReference>
<accession>A0A9N7UIN0</accession>
<dbReference type="AlphaFoldDB" id="A0A9N7UIN0"/>
<dbReference type="Proteomes" id="UP001153269">
    <property type="component" value="Unassembled WGS sequence"/>
</dbReference>
<evidence type="ECO:0000313" key="1">
    <source>
        <dbReference type="EMBL" id="CAB1430856.1"/>
    </source>
</evidence>
<name>A0A9N7UIN0_PLEPL</name>
<reference evidence="1" key="1">
    <citation type="submission" date="2020-03" db="EMBL/GenBank/DDBJ databases">
        <authorList>
            <person name="Weist P."/>
        </authorList>
    </citation>
    <scope>NUCLEOTIDE SEQUENCE</scope>
</reference>
<evidence type="ECO:0000313" key="2">
    <source>
        <dbReference type="Proteomes" id="UP001153269"/>
    </source>
</evidence>
<proteinExistence type="predicted"/>
<keyword evidence="2" id="KW-1185">Reference proteome</keyword>
<protein>
    <submittedName>
        <fullName evidence="1">Uncharacterized protein</fullName>
    </submittedName>
</protein>
<gene>
    <name evidence="1" type="ORF">PLEPLA_LOCUS18852</name>
</gene>
<comment type="caution">
    <text evidence="1">The sequence shown here is derived from an EMBL/GenBank/DDBJ whole genome shotgun (WGS) entry which is preliminary data.</text>
</comment>